<dbReference type="InterPro" id="IPR026960">
    <property type="entry name" value="RVT-Znf"/>
</dbReference>
<name>A0A2N9IWY4_FAGSY</name>
<feature type="domain" description="Reverse transcriptase" evidence="1">
    <location>
        <begin position="932"/>
        <end position="1180"/>
    </location>
</feature>
<sequence length="1495" mass="170330">MGGVRSFRIESRRFDLIKEGDGVDAVSLLEIGRYMRHLVTMGKEGARWLGKCIEENIVRETEQAFVCTFREQDKGYVIRRFENKRGRYLEIADYGRGGCKGRLAIPEGQKQSGWRGFNKELTLLFNPIPVVKGYTSSEEENTKKTIPAKERLGPAVSYANSLRIPATEKLTEKGKTVPALIPTLKSLKLTDFTLPNDKPFRRFGTDTVSQRLRITISAEGKRMVTWVKQDKQCDEVGLSKQKLGQDVNKPNTLVRVGVKELFSGPSQFEWGESSNPIIKPKQVWVPKKGGANKVDGGPLKEKDSVRSISAANDAVEVLDISRVSPVVSTQVVLVFSQDLKSMMCQSTREGEYGHFRVEYYVSINLGVSRGIAGVCGVWPGKVLTTFLLGDSHMERDVGVDEVETELGMVSHCLAVVPSGTFREDSTEEISLDISPLNSYRGESVQSDQSEWVRQNMEVFSKQMGVSIEGCESEAMALFTAIERRWRQPGISRTMASTNQNKTRKGIQELRNLTSSINYGVSLNQGLNCKVKRSQIKNVLKLWKGEVICLQETKLETVSRAIVRSLWWNRFADWKFLESEGASGGVLIMWDKHVVEVQDCVKGGDFNVVRFPSEKLREGRLTGAMTTFSDFIAELGLIDLPLLDGQFTWSNNQDPPSKSQLDKFLVSTDWEDQFSHLVQKALPRSVSDHCQILLDSGTFIRGKSYFKFENMWLRHEDFTGNVRQWWGSYEFQGSPSFVLASKLKVLKEDIKKWNKESFGDVHIKKLELMKELQLLESKENQGLFTGDDRVHRLNTQAEMERTLLLDEMSWRQKSRIQWLNEGDKNKIPDSMSMMHGELKWETQDEIREGIVDFYQDLYSEREAWRPVLGGVEFNSLGAEEATHIERPFSEEEVVIALKQISGEKASGPDGFTLAFFHHCWDVVKKEVLDSIQEFYVHEDFERSLNSTFVVLIPKKVGASDVKDFRPISLTGSIYKIISKVLANRLREMLGSLLSPSQNAFIQGRQIQDSVLIANESLDSWLKSGIPGLICKLDLEKAYDHVNWKFLMFLMERCGFGVKWRNWIHFCISSVRFSVLINGTPCGFFPSSRGLRQGDSLSPLLFVLVMEALSRLMDKAVVRGYLEGFSVDNANASGLKAVSGLRINLGKFEIVPVGPVPDVDNLVQVLGGRIASLPMKYLGLPLGTRYKSKDIWNPILEKMERRLAGWKRSYLSKGGRLTLIKSTLSSLPTYFLSLFAVPASVAHRIEKLQRDFLWGGVGDEFKYHLALLGKWLWRLANERNAYWRQVIVGKYGCDRDGWHSKEGRGGHGVCLWKHIQSGWSRFSQYVRYIVGSGDQSGFGRICGVKRGCYRPLQDWEMGEYNDLMVFLYQRKLERSAVDQLRWTCTASGLFEVRSYYQLLNSYSNTDFPWKSIWQSRVPHKVAVFTWLVAQGKILTIDNLRRRRIWVLDWCYMCKRAGESVNHLMIHCEYAQELWSMIFCLFGVSWAMPPTTYDLLHC</sequence>
<reference evidence="2" key="1">
    <citation type="submission" date="2018-02" db="EMBL/GenBank/DDBJ databases">
        <authorList>
            <person name="Cohen D.B."/>
            <person name="Kent A.D."/>
        </authorList>
    </citation>
    <scope>NUCLEOTIDE SEQUENCE</scope>
</reference>
<proteinExistence type="predicted"/>
<dbReference type="Pfam" id="PF13966">
    <property type="entry name" value="zf-RVT"/>
    <property type="match status" value="1"/>
</dbReference>
<dbReference type="InterPro" id="IPR036691">
    <property type="entry name" value="Endo/exonu/phosph_ase_sf"/>
</dbReference>
<dbReference type="SUPFAM" id="SSF56219">
    <property type="entry name" value="DNase I-like"/>
    <property type="match status" value="1"/>
</dbReference>
<evidence type="ECO:0000259" key="1">
    <source>
        <dbReference type="PROSITE" id="PS50878"/>
    </source>
</evidence>
<dbReference type="PANTHER" id="PTHR33116">
    <property type="entry name" value="REVERSE TRANSCRIPTASE ZINC-BINDING DOMAIN-CONTAINING PROTEIN-RELATED-RELATED"/>
    <property type="match status" value="1"/>
</dbReference>
<dbReference type="PANTHER" id="PTHR33116:SF78">
    <property type="entry name" value="OS12G0587133 PROTEIN"/>
    <property type="match status" value="1"/>
</dbReference>
<dbReference type="PROSITE" id="PS50878">
    <property type="entry name" value="RT_POL"/>
    <property type="match status" value="1"/>
</dbReference>
<dbReference type="EMBL" id="OIVN01006270">
    <property type="protein sequence ID" value="SPD29392.1"/>
    <property type="molecule type" value="Genomic_DNA"/>
</dbReference>
<gene>
    <name evidence="2" type="ORF">FSB_LOCUS57274</name>
</gene>
<protein>
    <recommendedName>
        <fullName evidence="1">Reverse transcriptase domain-containing protein</fullName>
    </recommendedName>
</protein>
<dbReference type="Pfam" id="PF03372">
    <property type="entry name" value="Exo_endo_phos"/>
    <property type="match status" value="1"/>
</dbReference>
<dbReference type="CDD" id="cd01650">
    <property type="entry name" value="RT_nLTR_like"/>
    <property type="match status" value="1"/>
</dbReference>
<evidence type="ECO:0000313" key="2">
    <source>
        <dbReference type="EMBL" id="SPD29392.1"/>
    </source>
</evidence>
<dbReference type="Gene3D" id="3.60.10.10">
    <property type="entry name" value="Endonuclease/exonuclease/phosphatase"/>
    <property type="match status" value="2"/>
</dbReference>
<dbReference type="SUPFAM" id="SSF56672">
    <property type="entry name" value="DNA/RNA polymerases"/>
    <property type="match status" value="1"/>
</dbReference>
<dbReference type="Pfam" id="PF00078">
    <property type="entry name" value="RVT_1"/>
    <property type="match status" value="1"/>
</dbReference>
<dbReference type="GO" id="GO:0003824">
    <property type="term" value="F:catalytic activity"/>
    <property type="evidence" value="ECO:0007669"/>
    <property type="project" value="InterPro"/>
</dbReference>
<dbReference type="InterPro" id="IPR043502">
    <property type="entry name" value="DNA/RNA_pol_sf"/>
</dbReference>
<organism evidence="2">
    <name type="scientific">Fagus sylvatica</name>
    <name type="common">Beechnut</name>
    <dbReference type="NCBI Taxonomy" id="28930"/>
    <lineage>
        <taxon>Eukaryota</taxon>
        <taxon>Viridiplantae</taxon>
        <taxon>Streptophyta</taxon>
        <taxon>Embryophyta</taxon>
        <taxon>Tracheophyta</taxon>
        <taxon>Spermatophyta</taxon>
        <taxon>Magnoliopsida</taxon>
        <taxon>eudicotyledons</taxon>
        <taxon>Gunneridae</taxon>
        <taxon>Pentapetalae</taxon>
        <taxon>rosids</taxon>
        <taxon>fabids</taxon>
        <taxon>Fagales</taxon>
        <taxon>Fagaceae</taxon>
        <taxon>Fagus</taxon>
    </lineage>
</organism>
<accession>A0A2N9IWY4</accession>
<dbReference type="InterPro" id="IPR005135">
    <property type="entry name" value="Endo/exonuclease/phosphatase"/>
</dbReference>
<dbReference type="InterPro" id="IPR000477">
    <property type="entry name" value="RT_dom"/>
</dbReference>